<evidence type="ECO:0000259" key="6">
    <source>
        <dbReference type="PROSITE" id="PS51012"/>
    </source>
</evidence>
<reference evidence="7 8" key="1">
    <citation type="submission" date="2019-07" db="EMBL/GenBank/DDBJ databases">
        <title>Whole genome shotgun sequence of Methylobacterium haplocladii NBRC 107714.</title>
        <authorList>
            <person name="Hosoyama A."/>
            <person name="Uohara A."/>
            <person name="Ohji S."/>
            <person name="Ichikawa N."/>
        </authorList>
    </citation>
    <scope>NUCLEOTIDE SEQUENCE [LARGE SCALE GENOMIC DNA]</scope>
    <source>
        <strain evidence="7 8">NBRC 107714</strain>
    </source>
</reference>
<keyword evidence="5" id="KW-1003">Cell membrane</keyword>
<dbReference type="InterPro" id="IPR051328">
    <property type="entry name" value="T7SS_ABC-Transporter"/>
</dbReference>
<dbReference type="InterPro" id="IPR022403">
    <property type="entry name" value="Alc_ABC_transptr_permease"/>
</dbReference>
<dbReference type="PANTHER" id="PTHR43077">
    <property type="entry name" value="TRANSPORT PERMEASE YVFS-RELATED"/>
    <property type="match status" value="1"/>
</dbReference>
<dbReference type="NCBIfam" id="TIGR03861">
    <property type="entry name" value="phenyl_ABC_PedC"/>
    <property type="match status" value="1"/>
</dbReference>
<dbReference type="Pfam" id="PF01061">
    <property type="entry name" value="ABC2_membrane"/>
    <property type="match status" value="1"/>
</dbReference>
<dbReference type="GO" id="GO:0140359">
    <property type="term" value="F:ABC-type transporter activity"/>
    <property type="evidence" value="ECO:0007669"/>
    <property type="project" value="InterPro"/>
</dbReference>
<evidence type="ECO:0000256" key="3">
    <source>
        <dbReference type="ARBA" id="ARBA00022989"/>
    </source>
</evidence>
<feature type="transmembrane region" description="Helical" evidence="5">
    <location>
        <begin position="205"/>
        <end position="225"/>
    </location>
</feature>
<comment type="subcellular location">
    <subcellularLocation>
        <location evidence="5">Cell inner membrane</location>
        <topology evidence="5">Multi-pass membrane protein</topology>
    </subcellularLocation>
    <subcellularLocation>
        <location evidence="1">Membrane</location>
        <topology evidence="1">Multi-pass membrane protein</topology>
    </subcellularLocation>
</comment>
<comment type="similarity">
    <text evidence="5">Belongs to the ABC-2 integral membrane protein family.</text>
</comment>
<evidence type="ECO:0000313" key="8">
    <source>
        <dbReference type="Proteomes" id="UP000321258"/>
    </source>
</evidence>
<keyword evidence="4 5" id="KW-0472">Membrane</keyword>
<evidence type="ECO:0000256" key="2">
    <source>
        <dbReference type="ARBA" id="ARBA00022692"/>
    </source>
</evidence>
<dbReference type="GO" id="GO:0043190">
    <property type="term" value="C:ATP-binding cassette (ABC) transporter complex"/>
    <property type="evidence" value="ECO:0007669"/>
    <property type="project" value="InterPro"/>
</dbReference>
<protein>
    <recommendedName>
        <fullName evidence="5">Transport permease protein</fullName>
    </recommendedName>
</protein>
<feature type="transmembrane region" description="Helical" evidence="5">
    <location>
        <begin position="93"/>
        <end position="117"/>
    </location>
</feature>
<dbReference type="AlphaFoldDB" id="A0A512IV45"/>
<dbReference type="InterPro" id="IPR047817">
    <property type="entry name" value="ABC2_TM_bact-type"/>
</dbReference>
<dbReference type="Proteomes" id="UP000321258">
    <property type="component" value="Unassembled WGS sequence"/>
</dbReference>
<organism evidence="7 8">
    <name type="scientific">Methylobacterium haplocladii</name>
    <dbReference type="NCBI Taxonomy" id="1176176"/>
    <lineage>
        <taxon>Bacteria</taxon>
        <taxon>Pseudomonadati</taxon>
        <taxon>Pseudomonadota</taxon>
        <taxon>Alphaproteobacteria</taxon>
        <taxon>Hyphomicrobiales</taxon>
        <taxon>Methylobacteriaceae</taxon>
        <taxon>Methylobacterium</taxon>
    </lineage>
</organism>
<feature type="transmembrane region" description="Helical" evidence="5">
    <location>
        <begin position="55"/>
        <end position="73"/>
    </location>
</feature>
<accession>A0A512IV45</accession>
<gene>
    <name evidence="7" type="ORF">MHA02_39500</name>
</gene>
<name>A0A512IV45_9HYPH</name>
<evidence type="ECO:0000256" key="1">
    <source>
        <dbReference type="ARBA" id="ARBA00004141"/>
    </source>
</evidence>
<dbReference type="PIRSF" id="PIRSF006648">
    <property type="entry name" value="DrrB"/>
    <property type="match status" value="1"/>
</dbReference>
<dbReference type="InterPro" id="IPR000412">
    <property type="entry name" value="ABC_2_transport"/>
</dbReference>
<evidence type="ECO:0000313" key="7">
    <source>
        <dbReference type="EMBL" id="GEP01563.1"/>
    </source>
</evidence>
<feature type="transmembrane region" description="Helical" evidence="5">
    <location>
        <begin position="138"/>
        <end position="163"/>
    </location>
</feature>
<dbReference type="OrthoDB" id="9255971at2"/>
<proteinExistence type="inferred from homology"/>
<evidence type="ECO:0000256" key="5">
    <source>
        <dbReference type="RuleBase" id="RU361157"/>
    </source>
</evidence>
<dbReference type="InterPro" id="IPR013525">
    <property type="entry name" value="ABC2_TM"/>
</dbReference>
<keyword evidence="3 5" id="KW-1133">Transmembrane helix</keyword>
<dbReference type="EMBL" id="BJZT01000045">
    <property type="protein sequence ID" value="GEP01563.1"/>
    <property type="molecule type" value="Genomic_DNA"/>
</dbReference>
<feature type="transmembrane region" description="Helical" evidence="5">
    <location>
        <begin position="258"/>
        <end position="281"/>
    </location>
</feature>
<dbReference type="RefSeq" id="WP_147081988.1">
    <property type="nucleotide sequence ID" value="NZ_BJZT01000045.1"/>
</dbReference>
<keyword evidence="2 5" id="KW-0812">Transmembrane</keyword>
<feature type="transmembrane region" description="Helical" evidence="5">
    <location>
        <begin position="169"/>
        <end position="193"/>
    </location>
</feature>
<keyword evidence="8" id="KW-1185">Reference proteome</keyword>
<comment type="caution">
    <text evidence="7">The sequence shown here is derived from an EMBL/GenBank/DDBJ whole genome shotgun (WGS) entry which is preliminary data.</text>
</comment>
<keyword evidence="5" id="KW-0813">Transport</keyword>
<feature type="domain" description="ABC transmembrane type-2" evidence="6">
    <location>
        <begin position="53"/>
        <end position="284"/>
    </location>
</feature>
<dbReference type="PANTHER" id="PTHR43077:SF10">
    <property type="entry name" value="TRANSPORT PERMEASE PROTEIN"/>
    <property type="match status" value="1"/>
</dbReference>
<dbReference type="PROSITE" id="PS51012">
    <property type="entry name" value="ABC_TM2"/>
    <property type="match status" value="1"/>
</dbReference>
<evidence type="ECO:0000256" key="4">
    <source>
        <dbReference type="ARBA" id="ARBA00023136"/>
    </source>
</evidence>
<sequence>MSNTSNPAVAGSPPAGEAVRPMPHLGRLDFVGYLRALGGIVRRELLRFFNQKERFFSALVRPLVWLFIFAAGFRNTLGVSIVPPYETYVLYEVYVVPGLAVMIQLFNGMQSSLSMVYDREVGSMKVLLTSPYPRWTLLFAKLVAGVSVSVVQAYAFLAVAWFWETDIPPLGYLTALPAFLAAGLMLGAIGLFLSSLVKQLENFASIMNFVIFPMFFASSALYPLWRIRESSETLYWICEANPFSHAVELVRFALYAKFEPVACAVVIGTGLVFFTMAVIAYDPGRGIMARRGGPAGEAS</sequence>